<accession>A0ABT5WM99</accession>
<evidence type="ECO:0000259" key="2">
    <source>
        <dbReference type="Pfam" id="PF23666"/>
    </source>
</evidence>
<evidence type="ECO:0000259" key="1">
    <source>
        <dbReference type="Pfam" id="PF13550"/>
    </source>
</evidence>
<dbReference type="InterPro" id="IPR032876">
    <property type="entry name" value="J_dom"/>
</dbReference>
<evidence type="ECO:0000313" key="3">
    <source>
        <dbReference type="EMBL" id="MDE8650816.1"/>
    </source>
</evidence>
<feature type="domain" description="Tip attachment protein J" evidence="1">
    <location>
        <begin position="232"/>
        <end position="387"/>
    </location>
</feature>
<dbReference type="InterPro" id="IPR056490">
    <property type="entry name" value="Rcc01698_C"/>
</dbReference>
<keyword evidence="4" id="KW-1185">Reference proteome</keyword>
<dbReference type="EMBL" id="JARESE010000010">
    <property type="protein sequence ID" value="MDE8650816.1"/>
    <property type="molecule type" value="Genomic_DNA"/>
</dbReference>
<feature type="domain" description="Rcc01698-like C-terminal" evidence="2">
    <location>
        <begin position="485"/>
        <end position="578"/>
    </location>
</feature>
<proteinExistence type="predicted"/>
<dbReference type="Pfam" id="PF13550">
    <property type="entry name" value="Phage-tail_3"/>
    <property type="match status" value="1"/>
</dbReference>
<dbReference type="RefSeq" id="WP_275226895.1">
    <property type="nucleotide sequence ID" value="NZ_JARESE010000010.1"/>
</dbReference>
<name>A0ABT5WM99_9SPHN</name>
<dbReference type="Proteomes" id="UP001216253">
    <property type="component" value="Unassembled WGS sequence"/>
</dbReference>
<protein>
    <submittedName>
        <fullName evidence="3">Phage tail protein</fullName>
    </submittedName>
</protein>
<gene>
    <name evidence="3" type="ORF">PYV00_03655</name>
</gene>
<evidence type="ECO:0000313" key="4">
    <source>
        <dbReference type="Proteomes" id="UP001216253"/>
    </source>
</evidence>
<comment type="caution">
    <text evidence="3">The sequence shown here is derived from an EMBL/GenBank/DDBJ whole genome shotgun (WGS) entry which is preliminary data.</text>
</comment>
<sequence length="730" mass="76451">MATLVFGAIGTALGGPLGGAIGALLGRQVDTLVFGSPNTRGPRLKELEVTTSSYGTPLPRHFGRMRVPGSLIWATELTESSDTQGGGKSQPSVTTYSYTASFAVALASRPIQGIGRIWADGRLLRGEAGDLKVPGSLRLYTGERDQEPDPLIAADVGPDRCPAYRGLAYVVFEALDLAEFYNHLPALTFEVIADDTVSLAQVVGEVIADCDAAVSLDGLAGLTCEGPVAETLELLDPLFPLDADAGGALLTIARARLQGEPIALPEPAVAVADDAFGGAAGFSRRRLPQADPAPAVLRYYDRDRDYQPGLQRAAIRPSPGQPRTIELPAAMNADAARSLIERTARKLDWSRDRIAWRMAALDSAIAPGACVTLPDRAGTWRVLDWEWRETGVELSLARIAPTGADAAPGGAADPGQHNPPADLAAPPTSLLAFELPWTGNGSGDAPSPFAALSSPGANWSGAALYRDNGDGALLPLGPGGRTRSAIGTATSTLPAAHPLLFDRHSTLTVQLVASDLDLINASTRQLALGANLALVGDELVQFAQAIPLGEGRWRLGAFLRGRAGTEGAVAGHGAGEPFALLDGRPLPLDPARVGTVPDASIVAVGLGDAEPVEAAIRLRGISVQPLCPVHPRARMLPDGTLRLSWTRRARGAWQWIDMVDVPLHEEFERYRIDFGPSETPLATWVASEARLDIPAATLAGLAALLPGGSLCVRQEGTHALSPPLLLASLG</sequence>
<dbReference type="Pfam" id="PF23666">
    <property type="entry name" value="Rcc01698_C"/>
    <property type="match status" value="1"/>
</dbReference>
<organism evidence="3 4">
    <name type="scientific">Novosphingobium album</name>
    <name type="common">ex Liu et al. 2023</name>
    <dbReference type="NCBI Taxonomy" id="3031130"/>
    <lineage>
        <taxon>Bacteria</taxon>
        <taxon>Pseudomonadati</taxon>
        <taxon>Pseudomonadota</taxon>
        <taxon>Alphaproteobacteria</taxon>
        <taxon>Sphingomonadales</taxon>
        <taxon>Sphingomonadaceae</taxon>
        <taxon>Novosphingobium</taxon>
    </lineage>
</organism>
<reference evidence="3 4" key="1">
    <citation type="submission" date="2023-03" db="EMBL/GenBank/DDBJ databases">
        <title>NovoSphingobium album sp. nov. isolated from polycyclic aromatic hydrocarbons- and heavy-metal polluted soil.</title>
        <authorList>
            <person name="Liu Z."/>
            <person name="Wang K."/>
        </authorList>
    </citation>
    <scope>NUCLEOTIDE SEQUENCE [LARGE SCALE GENOMIC DNA]</scope>
    <source>
        <strain evidence="3 4">H3SJ31-1</strain>
    </source>
</reference>